<sequence>MFLRLILPLPPSINHQYATVKGKRVLSWEARAYKEKTIEGLRKASLKLGLYPRQLEAWRESYLCLSFDFYFRTPRRRDLDGGLKIAQDVICQAFRINDNRVVQACLAKRIDLTHPRMEVTLKALPAWDFCPPSDPAREDPDLTLDLLPPKARHAGKGKARKRPRSLEELAEELGWEEEGDR</sequence>
<protein>
    <submittedName>
        <fullName evidence="2">RusA family crossover junction endodeoxyribonuclease</fullName>
    </submittedName>
</protein>
<accession>A0A932CQT0</accession>
<proteinExistence type="predicted"/>
<organism evidence="2 3">
    <name type="scientific">Tectimicrobiota bacterium</name>
    <dbReference type="NCBI Taxonomy" id="2528274"/>
    <lineage>
        <taxon>Bacteria</taxon>
        <taxon>Pseudomonadati</taxon>
        <taxon>Nitrospinota/Tectimicrobiota group</taxon>
        <taxon>Candidatus Tectimicrobiota</taxon>
    </lineage>
</organism>
<evidence type="ECO:0000313" key="2">
    <source>
        <dbReference type="EMBL" id="MBI2877431.1"/>
    </source>
</evidence>
<dbReference type="GO" id="GO:0006281">
    <property type="term" value="P:DNA repair"/>
    <property type="evidence" value="ECO:0007669"/>
    <property type="project" value="InterPro"/>
</dbReference>
<dbReference type="Gene3D" id="3.30.1330.70">
    <property type="entry name" value="Holliday junction resolvase RusA"/>
    <property type="match status" value="1"/>
</dbReference>
<name>A0A932CQT0_UNCTE</name>
<dbReference type="GO" id="GO:0000287">
    <property type="term" value="F:magnesium ion binding"/>
    <property type="evidence" value="ECO:0007669"/>
    <property type="project" value="InterPro"/>
</dbReference>
<feature type="compositionally biased region" description="Acidic residues" evidence="1">
    <location>
        <begin position="168"/>
        <end position="181"/>
    </location>
</feature>
<evidence type="ECO:0000256" key="1">
    <source>
        <dbReference type="SAM" id="MobiDB-lite"/>
    </source>
</evidence>
<feature type="compositionally biased region" description="Basic residues" evidence="1">
    <location>
        <begin position="150"/>
        <end position="163"/>
    </location>
</feature>
<evidence type="ECO:0000313" key="3">
    <source>
        <dbReference type="Proteomes" id="UP000769766"/>
    </source>
</evidence>
<dbReference type="SUPFAM" id="SSF103084">
    <property type="entry name" value="Holliday junction resolvase RusA"/>
    <property type="match status" value="1"/>
</dbReference>
<reference evidence="2" key="1">
    <citation type="submission" date="2020-07" db="EMBL/GenBank/DDBJ databases">
        <title>Huge and variable diversity of episymbiotic CPR bacteria and DPANN archaea in groundwater ecosystems.</title>
        <authorList>
            <person name="He C.Y."/>
            <person name="Keren R."/>
            <person name="Whittaker M."/>
            <person name="Farag I.F."/>
            <person name="Doudna J."/>
            <person name="Cate J.H.D."/>
            <person name="Banfield J.F."/>
        </authorList>
    </citation>
    <scope>NUCLEOTIDE SEQUENCE</scope>
    <source>
        <strain evidence="2">NC_groundwater_672_Ag_B-0.1um_62_36</strain>
    </source>
</reference>
<dbReference type="EMBL" id="JACPRF010000340">
    <property type="protein sequence ID" value="MBI2877431.1"/>
    <property type="molecule type" value="Genomic_DNA"/>
</dbReference>
<dbReference type="AlphaFoldDB" id="A0A932CQT0"/>
<dbReference type="InterPro" id="IPR036614">
    <property type="entry name" value="RusA-like_sf"/>
</dbReference>
<dbReference type="Proteomes" id="UP000769766">
    <property type="component" value="Unassembled WGS sequence"/>
</dbReference>
<dbReference type="GO" id="GO:0006310">
    <property type="term" value="P:DNA recombination"/>
    <property type="evidence" value="ECO:0007669"/>
    <property type="project" value="InterPro"/>
</dbReference>
<feature type="region of interest" description="Disordered" evidence="1">
    <location>
        <begin position="139"/>
        <end position="181"/>
    </location>
</feature>
<comment type="caution">
    <text evidence="2">The sequence shown here is derived from an EMBL/GenBank/DDBJ whole genome shotgun (WGS) entry which is preliminary data.</text>
</comment>
<gene>
    <name evidence="2" type="ORF">HYY20_11165</name>
</gene>